<organism evidence="2 3">
    <name type="scientific">Nocardia aurantiaca</name>
    <dbReference type="NCBI Taxonomy" id="2675850"/>
    <lineage>
        <taxon>Bacteria</taxon>
        <taxon>Bacillati</taxon>
        <taxon>Actinomycetota</taxon>
        <taxon>Actinomycetes</taxon>
        <taxon>Mycobacteriales</taxon>
        <taxon>Nocardiaceae</taxon>
        <taxon>Nocardia</taxon>
    </lineage>
</organism>
<feature type="transmembrane region" description="Helical" evidence="1">
    <location>
        <begin position="12"/>
        <end position="34"/>
    </location>
</feature>
<feature type="transmembrane region" description="Helical" evidence="1">
    <location>
        <begin position="75"/>
        <end position="94"/>
    </location>
</feature>
<name>A0A6I3KZB9_9NOCA</name>
<gene>
    <name evidence="2" type="ORF">GLP40_08990</name>
</gene>
<keyword evidence="1" id="KW-1133">Transmembrane helix</keyword>
<evidence type="ECO:0000313" key="3">
    <source>
        <dbReference type="Proteomes" id="UP000432464"/>
    </source>
</evidence>
<dbReference type="Proteomes" id="UP000432464">
    <property type="component" value="Unassembled WGS sequence"/>
</dbReference>
<feature type="transmembrane region" description="Helical" evidence="1">
    <location>
        <begin position="179"/>
        <end position="196"/>
    </location>
</feature>
<feature type="transmembrane region" description="Helical" evidence="1">
    <location>
        <begin position="100"/>
        <end position="124"/>
    </location>
</feature>
<feature type="transmembrane region" description="Helical" evidence="1">
    <location>
        <begin position="337"/>
        <end position="359"/>
    </location>
</feature>
<accession>A0A6I3KZB9</accession>
<evidence type="ECO:0000313" key="2">
    <source>
        <dbReference type="EMBL" id="MTE12909.1"/>
    </source>
</evidence>
<evidence type="ECO:0000256" key="1">
    <source>
        <dbReference type="SAM" id="Phobius"/>
    </source>
</evidence>
<keyword evidence="1" id="KW-0472">Membrane</keyword>
<feature type="transmembrane region" description="Helical" evidence="1">
    <location>
        <begin position="366"/>
        <end position="384"/>
    </location>
</feature>
<feature type="transmembrane region" description="Helical" evidence="1">
    <location>
        <begin position="314"/>
        <end position="331"/>
    </location>
</feature>
<feature type="transmembrane region" description="Helical" evidence="1">
    <location>
        <begin position="404"/>
        <end position="428"/>
    </location>
</feature>
<evidence type="ECO:0008006" key="4">
    <source>
        <dbReference type="Google" id="ProtNLM"/>
    </source>
</evidence>
<proteinExistence type="predicted"/>
<feature type="transmembrane region" description="Helical" evidence="1">
    <location>
        <begin position="208"/>
        <end position="228"/>
    </location>
</feature>
<keyword evidence="1" id="KW-0812">Transmembrane</keyword>
<dbReference type="RefSeq" id="WP_154787425.1">
    <property type="nucleotide sequence ID" value="NZ_WMBB01000004.1"/>
</dbReference>
<protein>
    <recommendedName>
        <fullName evidence="4">Transporter</fullName>
    </recommendedName>
</protein>
<sequence>MRVPRSREAAEAGTAFLAALIAGLSLMVPIDFAWTSRSSVLRLDLLVFSLPQAIGAGALIAVATAVLSSALGGQSLRWGVALGGAVLLFVNHLLGRHAVLGTSLATLNFLDSIAGGLILGGSGAGALSRSRVESRYSWATPAWLLGAICGVVAEETLPEAHPKVVEQHFPQNWPGLDTPPLWLIALALLVIGLRFLREPGAQPAEPHSIQLPILPIIAGALMIGVSLLGSRVLARHGDNLPAIAVTIAATAIAAILVALMLPGRDGAQVLLAVALAGAGSAILATSIPGWSIPGFMVLIALGLLAGIRWPGVRTAAVGVIGLSVYTVLAVAPGHPGVLIGLGQVLLALLAGYCFGAVAPRHGSTRVLGIALIYVPSPVLAVRGYTRRGHCPQSELGKSCTISDFTSFIPGWTATALAVGCALGLWGLLRRRPEHDPVRAP</sequence>
<comment type="caution">
    <text evidence="2">The sequence shown here is derived from an EMBL/GenBank/DDBJ whole genome shotgun (WGS) entry which is preliminary data.</text>
</comment>
<dbReference type="AlphaFoldDB" id="A0A6I3KZB9"/>
<feature type="transmembrane region" description="Helical" evidence="1">
    <location>
        <begin position="290"/>
        <end position="307"/>
    </location>
</feature>
<feature type="transmembrane region" description="Helical" evidence="1">
    <location>
        <begin position="46"/>
        <end position="68"/>
    </location>
</feature>
<reference evidence="2 3" key="1">
    <citation type="submission" date="2019-11" db="EMBL/GenBank/DDBJ databases">
        <title>Nocardia sp. nov. CT2-14 isolated from soil.</title>
        <authorList>
            <person name="Kanchanasin P."/>
            <person name="Tanasupawat S."/>
            <person name="Yuki M."/>
            <person name="Kudo T."/>
        </authorList>
    </citation>
    <scope>NUCLEOTIDE SEQUENCE [LARGE SCALE GENOMIC DNA]</scope>
    <source>
        <strain evidence="2 3">CT2-14</strain>
    </source>
</reference>
<dbReference type="EMBL" id="WMBB01000004">
    <property type="protein sequence ID" value="MTE12909.1"/>
    <property type="molecule type" value="Genomic_DNA"/>
</dbReference>
<keyword evidence="3" id="KW-1185">Reference proteome</keyword>
<feature type="transmembrane region" description="Helical" evidence="1">
    <location>
        <begin position="240"/>
        <end position="259"/>
    </location>
</feature>